<evidence type="ECO:0000256" key="5">
    <source>
        <dbReference type="SAM" id="MobiDB-lite"/>
    </source>
</evidence>
<keyword evidence="9" id="KW-1185">Reference proteome</keyword>
<dbReference type="EMBL" id="JAQJAN010000007">
    <property type="protein sequence ID" value="KAJ5727022.1"/>
    <property type="molecule type" value="Genomic_DNA"/>
</dbReference>
<evidence type="ECO:0000256" key="1">
    <source>
        <dbReference type="ARBA" id="ARBA00004141"/>
    </source>
</evidence>
<keyword evidence="4 6" id="KW-0472">Membrane</keyword>
<comment type="caution">
    <text evidence="8">The sequence shown here is derived from an EMBL/GenBank/DDBJ whole genome shotgun (WGS) entry which is preliminary data.</text>
</comment>
<reference evidence="8" key="1">
    <citation type="journal article" date="2023" name="IMA Fungus">
        <title>Comparative genomic study of the Penicillium genus elucidates a diverse pangenome and 15 lateral gene transfer events.</title>
        <authorList>
            <person name="Petersen C."/>
            <person name="Sorensen T."/>
            <person name="Nielsen M.R."/>
            <person name="Sondergaard T.E."/>
            <person name="Sorensen J.L."/>
            <person name="Fitzpatrick D.A."/>
            <person name="Frisvad J.C."/>
            <person name="Nielsen K.L."/>
        </authorList>
    </citation>
    <scope>NUCLEOTIDE SEQUENCE</scope>
    <source>
        <strain evidence="8">IBT 17514</strain>
    </source>
</reference>
<keyword evidence="2 6" id="KW-0812">Transmembrane</keyword>
<feature type="domain" description="MARVEL" evidence="7">
    <location>
        <begin position="11"/>
        <end position="125"/>
    </location>
</feature>
<evidence type="ECO:0000259" key="7">
    <source>
        <dbReference type="Pfam" id="PF01284"/>
    </source>
</evidence>
<dbReference type="AlphaFoldDB" id="A0AAD6HLL8"/>
<feature type="transmembrane region" description="Helical" evidence="6">
    <location>
        <begin position="18"/>
        <end position="35"/>
    </location>
</feature>
<protein>
    <recommendedName>
        <fullName evidence="7">MARVEL domain-containing protein</fullName>
    </recommendedName>
</protein>
<comment type="subcellular location">
    <subcellularLocation>
        <location evidence="1">Membrane</location>
        <topology evidence="1">Multi-pass membrane protein</topology>
    </subcellularLocation>
</comment>
<gene>
    <name evidence="8" type="ORF">N7493_006049</name>
</gene>
<keyword evidence="3 6" id="KW-1133">Transmembrane helix</keyword>
<feature type="transmembrane region" description="Helical" evidence="6">
    <location>
        <begin position="47"/>
        <end position="67"/>
    </location>
</feature>
<dbReference type="InterPro" id="IPR008253">
    <property type="entry name" value="Marvel"/>
</dbReference>
<evidence type="ECO:0000256" key="6">
    <source>
        <dbReference type="SAM" id="Phobius"/>
    </source>
</evidence>
<name>A0AAD6HLL8_9EURO</name>
<feature type="transmembrane region" description="Helical" evidence="6">
    <location>
        <begin position="73"/>
        <end position="93"/>
    </location>
</feature>
<feature type="compositionally biased region" description="Low complexity" evidence="5">
    <location>
        <begin position="183"/>
        <end position="194"/>
    </location>
</feature>
<accession>A0AAD6HLL8</accession>
<dbReference type="GO" id="GO:0016020">
    <property type="term" value="C:membrane"/>
    <property type="evidence" value="ECO:0007669"/>
    <property type="project" value="UniProtKB-SubCell"/>
</dbReference>
<organism evidence="8 9">
    <name type="scientific">Penicillium malachiteum</name>
    <dbReference type="NCBI Taxonomy" id="1324776"/>
    <lineage>
        <taxon>Eukaryota</taxon>
        <taxon>Fungi</taxon>
        <taxon>Dikarya</taxon>
        <taxon>Ascomycota</taxon>
        <taxon>Pezizomycotina</taxon>
        <taxon>Eurotiomycetes</taxon>
        <taxon>Eurotiomycetidae</taxon>
        <taxon>Eurotiales</taxon>
        <taxon>Aspergillaceae</taxon>
        <taxon>Penicillium</taxon>
    </lineage>
</organism>
<proteinExistence type="predicted"/>
<dbReference type="Pfam" id="PF01284">
    <property type="entry name" value="MARVEL"/>
    <property type="match status" value="1"/>
</dbReference>
<sequence length="194" mass="21692">MRFSTTIARPLQLVTRTLQWSSAVIVMGLTSYFISKGPRGQHIIYQEVIATLSVAFFLPAFISPFLPSALSKFVLLIDVIFSYLWLTAFIFAAQDYNEHSCYFDSPPGVTCGRKKANESFIFLALYVIPEVHIQTRVPVLTDPSIFTFFGMFLEVASLWAYRKENTAQPVVEKHDGTRAPLDAPTETTAPATAV</sequence>
<feature type="region of interest" description="Disordered" evidence="5">
    <location>
        <begin position="172"/>
        <end position="194"/>
    </location>
</feature>
<evidence type="ECO:0000256" key="2">
    <source>
        <dbReference type="ARBA" id="ARBA00022692"/>
    </source>
</evidence>
<reference evidence="8" key="2">
    <citation type="submission" date="2023-01" db="EMBL/GenBank/DDBJ databases">
        <authorList>
            <person name="Petersen C."/>
        </authorList>
    </citation>
    <scope>NUCLEOTIDE SEQUENCE</scope>
    <source>
        <strain evidence="8">IBT 17514</strain>
    </source>
</reference>
<evidence type="ECO:0000256" key="3">
    <source>
        <dbReference type="ARBA" id="ARBA00022989"/>
    </source>
</evidence>
<evidence type="ECO:0000313" key="8">
    <source>
        <dbReference type="EMBL" id="KAJ5727022.1"/>
    </source>
</evidence>
<evidence type="ECO:0000256" key="4">
    <source>
        <dbReference type="ARBA" id="ARBA00023136"/>
    </source>
</evidence>
<evidence type="ECO:0000313" key="9">
    <source>
        <dbReference type="Proteomes" id="UP001215712"/>
    </source>
</evidence>
<dbReference type="PANTHER" id="PTHR39608">
    <property type="entry name" value="INTEGRAL MEMBRANE PROTEIN (AFU_ORTHOLOGUE AFUA_5G08640)"/>
    <property type="match status" value="1"/>
</dbReference>
<dbReference type="Proteomes" id="UP001215712">
    <property type="component" value="Unassembled WGS sequence"/>
</dbReference>
<dbReference type="PANTHER" id="PTHR39608:SF2">
    <property type="entry name" value="MARVEL DOMAIN-CONTAINING PROTEIN"/>
    <property type="match status" value="1"/>
</dbReference>